<evidence type="ECO:0000256" key="1">
    <source>
        <dbReference type="ARBA" id="ARBA00023172"/>
    </source>
</evidence>
<dbReference type="EMBL" id="WNVC01000382">
    <property type="protein sequence ID" value="MDZ5000508.1"/>
    <property type="molecule type" value="Genomic_DNA"/>
</dbReference>
<dbReference type="Gene3D" id="1.10.443.10">
    <property type="entry name" value="Intergrase catalytic core"/>
    <property type="match status" value="1"/>
</dbReference>
<dbReference type="GO" id="GO:0006310">
    <property type="term" value="P:DNA recombination"/>
    <property type="evidence" value="ECO:0007669"/>
    <property type="project" value="UniProtKB-KW"/>
</dbReference>
<feature type="domain" description="Tyr recombinase" evidence="2">
    <location>
        <begin position="60"/>
        <end position="218"/>
    </location>
</feature>
<feature type="non-terminal residue" evidence="3">
    <location>
        <position position="218"/>
    </location>
</feature>
<dbReference type="Proteomes" id="UP001291306">
    <property type="component" value="Unassembled WGS sequence"/>
</dbReference>
<reference evidence="3" key="1">
    <citation type="submission" date="2019-11" db="EMBL/GenBank/DDBJ databases">
        <title>Characterization of Clostridium perfringens isolates from swine manure treated agricultural soils.</title>
        <authorList>
            <person name="Wushke S.T."/>
        </authorList>
    </citation>
    <scope>NUCLEOTIDE SEQUENCE</scope>
    <source>
        <strain evidence="3">X26</strain>
    </source>
</reference>
<sequence>LGNDYEDKNATYKSKFISYVRTFLEYIQMAQYDKAPKKEVSFLIFQDDISKRERLQDEIKRVKFVPEPVLKQLDNNIMDIDRPQFIQIYILLRETGWRGTDILNLRYNNCLEQIWNSKEQTYNYYLCGEITKTGIAQLKIPIRDKVAEMVQKSIGKAKSLSTEENNPNKYLFNIYEGKLKGKPLAKQNLLQTINRLIKQKNIRDVNGELYHFRLHSLR</sequence>
<dbReference type="PROSITE" id="PS51898">
    <property type="entry name" value="TYR_RECOMBINASE"/>
    <property type="match status" value="1"/>
</dbReference>
<dbReference type="GO" id="GO:0015074">
    <property type="term" value="P:DNA integration"/>
    <property type="evidence" value="ECO:0007669"/>
    <property type="project" value="InterPro"/>
</dbReference>
<gene>
    <name evidence="3" type="ORF">GNF79_15815</name>
</gene>
<proteinExistence type="predicted"/>
<keyword evidence="1" id="KW-0233">DNA recombination</keyword>
<evidence type="ECO:0000313" key="3">
    <source>
        <dbReference type="EMBL" id="MDZ5000508.1"/>
    </source>
</evidence>
<feature type="non-terminal residue" evidence="3">
    <location>
        <position position="1"/>
    </location>
</feature>
<dbReference type="InterPro" id="IPR002104">
    <property type="entry name" value="Integrase_catalytic"/>
</dbReference>
<accession>A0AAW9IJ37</accession>
<protein>
    <submittedName>
        <fullName evidence="3">Tyrosine-type recombinase/integrase</fullName>
    </submittedName>
</protein>
<comment type="caution">
    <text evidence="3">The sequence shown here is derived from an EMBL/GenBank/DDBJ whole genome shotgun (WGS) entry which is preliminary data.</text>
</comment>
<dbReference type="AlphaFoldDB" id="A0AAW9IJ37"/>
<name>A0AAW9IJ37_CLOPF</name>
<organism evidence="3 4">
    <name type="scientific">Clostridium perfringens</name>
    <dbReference type="NCBI Taxonomy" id="1502"/>
    <lineage>
        <taxon>Bacteria</taxon>
        <taxon>Bacillati</taxon>
        <taxon>Bacillota</taxon>
        <taxon>Clostridia</taxon>
        <taxon>Eubacteriales</taxon>
        <taxon>Clostridiaceae</taxon>
        <taxon>Clostridium</taxon>
    </lineage>
</organism>
<dbReference type="SUPFAM" id="SSF56349">
    <property type="entry name" value="DNA breaking-rejoining enzymes"/>
    <property type="match status" value="1"/>
</dbReference>
<evidence type="ECO:0000313" key="4">
    <source>
        <dbReference type="Proteomes" id="UP001291306"/>
    </source>
</evidence>
<dbReference type="Pfam" id="PF00589">
    <property type="entry name" value="Phage_integrase"/>
    <property type="match status" value="1"/>
</dbReference>
<dbReference type="InterPro" id="IPR011010">
    <property type="entry name" value="DNA_brk_join_enz"/>
</dbReference>
<dbReference type="GO" id="GO:0003677">
    <property type="term" value="F:DNA binding"/>
    <property type="evidence" value="ECO:0007669"/>
    <property type="project" value="InterPro"/>
</dbReference>
<dbReference type="RefSeq" id="WP_322458773.1">
    <property type="nucleotide sequence ID" value="NZ_WNVC01000382.1"/>
</dbReference>
<evidence type="ECO:0000259" key="2">
    <source>
        <dbReference type="PROSITE" id="PS51898"/>
    </source>
</evidence>
<dbReference type="InterPro" id="IPR013762">
    <property type="entry name" value="Integrase-like_cat_sf"/>
</dbReference>